<name>Q83GG9_TROWT</name>
<dbReference type="OrthoDB" id="8481541at2"/>
<reference evidence="1 2" key="1">
    <citation type="journal article" date="2003" name="Genome Res.">
        <title>Tropheryma whipplei twist: a human pathogenic Actinobacteria with a reduced genome.</title>
        <authorList>
            <person name="Raoult D."/>
            <person name="Ogata H."/>
            <person name="Audic S."/>
            <person name="Robert C."/>
            <person name="Suhre K."/>
            <person name="Drancourt M."/>
            <person name="Claverie J.-M."/>
        </authorList>
    </citation>
    <scope>NUCLEOTIDE SEQUENCE [LARGE SCALE GENOMIC DNA]</scope>
    <source>
        <strain evidence="1 2">Twist</strain>
    </source>
</reference>
<evidence type="ECO:0000313" key="1">
    <source>
        <dbReference type="EMBL" id="AAO44419.1"/>
    </source>
</evidence>
<dbReference type="GeneID" id="67388225"/>
<dbReference type="InterPro" id="IPR021400">
    <property type="entry name" value="DUF3039"/>
</dbReference>
<dbReference type="Proteomes" id="UP000002200">
    <property type="component" value="Chromosome"/>
</dbReference>
<sequence>MIDVLDHFATTVIDSARSYGPCHDAIEDMVGQDDGDGLAHYARKGEITRSYVMGIPVIALCGKRWLPSRLPDKLPICQTCSDIYNSLSD</sequence>
<accession>Q83GG9</accession>
<evidence type="ECO:0008006" key="3">
    <source>
        <dbReference type="Google" id="ProtNLM"/>
    </source>
</evidence>
<keyword evidence="2" id="KW-1185">Reference proteome</keyword>
<organism evidence="1 2">
    <name type="scientific">Tropheryma whipplei (strain Twist)</name>
    <name type="common">Whipple's bacillus</name>
    <dbReference type="NCBI Taxonomy" id="203267"/>
    <lineage>
        <taxon>Bacteria</taxon>
        <taxon>Bacillati</taxon>
        <taxon>Actinomycetota</taxon>
        <taxon>Actinomycetes</taxon>
        <taxon>Micrococcales</taxon>
        <taxon>Tropherymataceae</taxon>
        <taxon>Tropheryma</taxon>
    </lineage>
</organism>
<dbReference type="eggNOG" id="ENOG5033HNJ">
    <property type="taxonomic scope" value="Bacteria"/>
</dbReference>
<proteinExistence type="predicted"/>
<dbReference type="HOGENOM" id="CLU_142113_3_1_11"/>
<dbReference type="Pfam" id="PF11238">
    <property type="entry name" value="DUF3039"/>
    <property type="match status" value="1"/>
</dbReference>
<dbReference type="RefSeq" id="WP_011096397.1">
    <property type="nucleotide sequence ID" value="NC_004572.3"/>
</dbReference>
<dbReference type="KEGG" id="twh:TWT_322"/>
<dbReference type="STRING" id="203267.TWT_322"/>
<gene>
    <name evidence="1" type="ordered locus">TWT_322</name>
</gene>
<protein>
    <recommendedName>
        <fullName evidence="3">DUF3039 domain-containing protein</fullName>
    </recommendedName>
</protein>
<evidence type="ECO:0000313" key="2">
    <source>
        <dbReference type="Proteomes" id="UP000002200"/>
    </source>
</evidence>
<dbReference type="EMBL" id="AE014184">
    <property type="protein sequence ID" value="AAO44419.1"/>
    <property type="molecule type" value="Genomic_DNA"/>
</dbReference>
<dbReference type="AlphaFoldDB" id="Q83GG9"/>